<dbReference type="EMBL" id="JAUSQX010000001">
    <property type="protein sequence ID" value="MDP9806484.1"/>
    <property type="molecule type" value="Genomic_DNA"/>
</dbReference>
<name>A0ABT9NGF2_9ACTO</name>
<dbReference type="Proteomes" id="UP001243212">
    <property type="component" value="Unassembled WGS sequence"/>
</dbReference>
<evidence type="ECO:0000256" key="1">
    <source>
        <dbReference type="SAM" id="MobiDB-lite"/>
    </source>
</evidence>
<gene>
    <name evidence="2" type="ORF">J2S70_001066</name>
</gene>
<dbReference type="InterPro" id="IPR036170">
    <property type="entry name" value="YezG-like_sf"/>
</dbReference>
<feature type="compositionally biased region" description="Polar residues" evidence="1">
    <location>
        <begin position="460"/>
        <end position="469"/>
    </location>
</feature>
<evidence type="ECO:0000313" key="2">
    <source>
        <dbReference type="EMBL" id="MDP9806484.1"/>
    </source>
</evidence>
<evidence type="ECO:0000313" key="3">
    <source>
        <dbReference type="Proteomes" id="UP001243212"/>
    </source>
</evidence>
<protein>
    <submittedName>
        <fullName evidence="2">Uncharacterized protein</fullName>
    </submittedName>
</protein>
<sequence length="489" mass="53480">MVTFMLAVSEPQARALLETGYDVVSGFAVDAAAAASVAEVGDLIDLLCLRFPDSPFADDKPIDIIHVPADPFTTDRLAVGPLHPQAIQGGVIECGNYDGSGVARGGGVETELLLLDPCRITAGSTLWRFYPGQPEPEHRGTYHGLAFGWENAESGTFKAGIPTPYLGPLIRRSWGSIPCNVELGENGKPASVTMVSPVKPKGEDGFEQVESGMWAKRIEVDETADIFTDVVTGHVSGIPVRIVRSVRKDNKILFQVASTLTDALYLNRAKFHRWSGATYTALVDSTHITDQSRKEAKPTVWDVASRPAVATRPLKPVDFSDPNSLLRETFALIAKTAPPGWQEVTLRTQIIGTSAIYEGFAKLAENKLAALRVIPTAIIHHMRRLKQDRALAGEEPFVVAVLRLENNGKGTLNLNGSQEPPWADLVEPEEWHHEVAAFPRTGTTMPDWLLDRVSHDPPEQQEQTPSLTPYPQDLTANIHWINDLTNEEA</sequence>
<proteinExistence type="predicted"/>
<feature type="region of interest" description="Disordered" evidence="1">
    <location>
        <begin position="451"/>
        <end position="472"/>
    </location>
</feature>
<accession>A0ABT9NGF2</accession>
<dbReference type="RefSeq" id="WP_307682705.1">
    <property type="nucleotide sequence ID" value="NZ_JAUSQX010000001.1"/>
</dbReference>
<comment type="caution">
    <text evidence="2">The sequence shown here is derived from an EMBL/GenBank/DDBJ whole genome shotgun (WGS) entry which is preliminary data.</text>
</comment>
<dbReference type="SUPFAM" id="SSF160424">
    <property type="entry name" value="BH3703-like"/>
    <property type="match status" value="1"/>
</dbReference>
<keyword evidence="3" id="KW-1185">Reference proteome</keyword>
<organism evidence="2 3">
    <name type="scientific">Trueperella bonasi</name>
    <dbReference type="NCBI Taxonomy" id="312286"/>
    <lineage>
        <taxon>Bacteria</taxon>
        <taxon>Bacillati</taxon>
        <taxon>Actinomycetota</taxon>
        <taxon>Actinomycetes</taxon>
        <taxon>Actinomycetales</taxon>
        <taxon>Actinomycetaceae</taxon>
        <taxon>Trueperella</taxon>
    </lineage>
</organism>
<reference evidence="2 3" key="1">
    <citation type="submission" date="2023-07" db="EMBL/GenBank/DDBJ databases">
        <title>Sequencing the genomes of 1000 actinobacteria strains.</title>
        <authorList>
            <person name="Klenk H.-P."/>
        </authorList>
    </citation>
    <scope>NUCLEOTIDE SEQUENCE [LARGE SCALE GENOMIC DNA]</scope>
    <source>
        <strain evidence="2 3">DSM 17163</strain>
    </source>
</reference>